<evidence type="ECO:0000313" key="3">
    <source>
        <dbReference type="Proteomes" id="UP000187429"/>
    </source>
</evidence>
<dbReference type="SMART" id="SM00450">
    <property type="entry name" value="RHOD"/>
    <property type="match status" value="1"/>
</dbReference>
<dbReference type="PANTHER" id="PTHR10828">
    <property type="entry name" value="M-PHASE INDUCER PHOSPHATASE DUAL SPECIFICITY PHOSPHATASE CDC25"/>
    <property type="match status" value="1"/>
</dbReference>
<sequence>MKLIERINVAKLGQIVKDSAMRSGVNYLIVDVRDSDYIGGHIPGALNIPSYEIRDKVDEIAKKYCNVPLLVFHCALSQVRGPKSARIYHEFVGNVIMSQHSAFKDIIPKLEEQQVSVLIGGFSGWYDEFKNEPNMLEDIDHDLWS</sequence>
<dbReference type="AlphaFoldDB" id="A0A1R1XJ39"/>
<dbReference type="InterPro" id="IPR001307">
    <property type="entry name" value="Thiosulphate_STrfase_CS"/>
</dbReference>
<dbReference type="PROSITE" id="PS00380">
    <property type="entry name" value="RHODANESE_1"/>
    <property type="match status" value="1"/>
</dbReference>
<gene>
    <name evidence="2" type="ORF">AYI69_g8501</name>
</gene>
<dbReference type="PANTHER" id="PTHR10828:SF38">
    <property type="entry name" value="ARSENICAL-RESISTANCE PROTEIN 2-RELATED"/>
    <property type="match status" value="1"/>
</dbReference>
<organism evidence="2 3">
    <name type="scientific">Smittium culicis</name>
    <dbReference type="NCBI Taxonomy" id="133412"/>
    <lineage>
        <taxon>Eukaryota</taxon>
        <taxon>Fungi</taxon>
        <taxon>Fungi incertae sedis</taxon>
        <taxon>Zoopagomycota</taxon>
        <taxon>Kickxellomycotina</taxon>
        <taxon>Harpellomycetes</taxon>
        <taxon>Harpellales</taxon>
        <taxon>Legeriomycetaceae</taxon>
        <taxon>Smittium</taxon>
    </lineage>
</organism>
<dbReference type="Pfam" id="PF00581">
    <property type="entry name" value="Rhodanese"/>
    <property type="match status" value="1"/>
</dbReference>
<dbReference type="GO" id="GO:0005737">
    <property type="term" value="C:cytoplasm"/>
    <property type="evidence" value="ECO:0007669"/>
    <property type="project" value="TreeGrafter"/>
</dbReference>
<dbReference type="Gene3D" id="3.40.250.10">
    <property type="entry name" value="Rhodanese-like domain"/>
    <property type="match status" value="1"/>
</dbReference>
<dbReference type="PROSITE" id="PS50206">
    <property type="entry name" value="RHODANESE_3"/>
    <property type="match status" value="1"/>
</dbReference>
<dbReference type="OrthoDB" id="102559at2759"/>
<dbReference type="Proteomes" id="UP000187429">
    <property type="component" value="Unassembled WGS sequence"/>
</dbReference>
<keyword evidence="3" id="KW-1185">Reference proteome</keyword>
<dbReference type="GO" id="GO:0004792">
    <property type="term" value="F:thiosulfate-cyanide sulfurtransferase activity"/>
    <property type="evidence" value="ECO:0007669"/>
    <property type="project" value="InterPro"/>
</dbReference>
<reference evidence="3" key="1">
    <citation type="submission" date="2017-01" db="EMBL/GenBank/DDBJ databases">
        <authorList>
            <person name="Wang Y."/>
            <person name="White M."/>
            <person name="Kvist S."/>
            <person name="Moncalvo J.-M."/>
        </authorList>
    </citation>
    <scope>NUCLEOTIDE SEQUENCE [LARGE SCALE GENOMIC DNA]</scope>
    <source>
        <strain evidence="3">ID-206-W2</strain>
    </source>
</reference>
<evidence type="ECO:0000313" key="2">
    <source>
        <dbReference type="EMBL" id="OMJ14657.1"/>
    </source>
</evidence>
<dbReference type="GO" id="GO:0005634">
    <property type="term" value="C:nucleus"/>
    <property type="evidence" value="ECO:0007669"/>
    <property type="project" value="TreeGrafter"/>
</dbReference>
<dbReference type="SUPFAM" id="SSF52821">
    <property type="entry name" value="Rhodanese/Cell cycle control phosphatase"/>
    <property type="match status" value="1"/>
</dbReference>
<name>A0A1R1XJ39_9FUNG</name>
<accession>A0A1R1XJ39</accession>
<dbReference type="InterPro" id="IPR001763">
    <property type="entry name" value="Rhodanese-like_dom"/>
</dbReference>
<feature type="domain" description="Rhodanese" evidence="1">
    <location>
        <begin position="23"/>
        <end position="130"/>
    </location>
</feature>
<protein>
    <submittedName>
        <fullName evidence="2">Dual specificity phosphatase ibp1</fullName>
    </submittedName>
</protein>
<comment type="caution">
    <text evidence="2">The sequence shown here is derived from an EMBL/GenBank/DDBJ whole genome shotgun (WGS) entry which is preliminary data.</text>
</comment>
<evidence type="ECO:0000259" key="1">
    <source>
        <dbReference type="PROSITE" id="PS50206"/>
    </source>
</evidence>
<dbReference type="GO" id="GO:0004725">
    <property type="term" value="F:protein tyrosine phosphatase activity"/>
    <property type="evidence" value="ECO:0007669"/>
    <property type="project" value="TreeGrafter"/>
</dbReference>
<dbReference type="EMBL" id="LSSM01004558">
    <property type="protein sequence ID" value="OMJ14657.1"/>
    <property type="molecule type" value="Genomic_DNA"/>
</dbReference>
<proteinExistence type="predicted"/>
<dbReference type="InterPro" id="IPR036873">
    <property type="entry name" value="Rhodanese-like_dom_sf"/>
</dbReference>